<proteinExistence type="predicted"/>
<keyword evidence="1" id="KW-0238">DNA-binding</keyword>
<evidence type="ECO:0000256" key="1">
    <source>
        <dbReference type="ARBA" id="ARBA00023125"/>
    </source>
</evidence>
<reference evidence="2 3" key="1">
    <citation type="journal article" date="2017" name="Int. J. Syst. Evol. Microbiol.">
        <title>Aquarickettsiella crustaci n. gen. n. sp. (Gammaproteobacteria: Legionellales: Coxiellaceae); a bacterial pathogen of the freshwater crustacean: Gammarus fossarum (Malacostraca: Amphipoda).</title>
        <authorList>
            <person name="Bojko J."/>
            <person name="Dunn A.M."/>
            <person name="Stebbing P.D."/>
            <person name="Van Aerle R."/>
            <person name="Bacela-Spychalska K."/>
            <person name="Bean T.P."/>
            <person name="Stentiford G.D."/>
        </authorList>
    </citation>
    <scope>NUCLEOTIDE SEQUENCE [LARGE SCALE GENOMIC DNA]</scope>
    <source>
        <strain evidence="2">RA15029</strain>
    </source>
</reference>
<dbReference type="PANTHER" id="PTHR36924:SF1">
    <property type="entry name" value="ANTITOXIN HIGA-1"/>
    <property type="match status" value="1"/>
</dbReference>
<dbReference type="PANTHER" id="PTHR36924">
    <property type="entry name" value="ANTITOXIN HIGA-1"/>
    <property type="match status" value="1"/>
</dbReference>
<name>A0A370CFR4_9COXI</name>
<dbReference type="SUPFAM" id="SSF47413">
    <property type="entry name" value="lambda repressor-like DNA-binding domains"/>
    <property type="match status" value="1"/>
</dbReference>
<dbReference type="InterPro" id="IPR001387">
    <property type="entry name" value="Cro/C1-type_HTH"/>
</dbReference>
<dbReference type="Gene3D" id="1.10.260.40">
    <property type="entry name" value="lambda repressor-like DNA-binding domains"/>
    <property type="match status" value="1"/>
</dbReference>
<dbReference type="CDD" id="cd00093">
    <property type="entry name" value="HTH_XRE"/>
    <property type="match status" value="1"/>
</dbReference>
<sequence>MLPTNREPTHPGEMLLKEFLAPLKLSQKSFSDHIGWTYTRLNEIINTRRGITGGSALTLAEALPEAFQTEPEFWLNLQSNWDLWHSLKKHRKVKPLNLTRRAV</sequence>
<dbReference type="Proteomes" id="UP000226429">
    <property type="component" value="Unassembled WGS sequence"/>
</dbReference>
<keyword evidence="3" id="KW-1185">Reference proteome</keyword>
<evidence type="ECO:0000313" key="3">
    <source>
        <dbReference type="Proteomes" id="UP000226429"/>
    </source>
</evidence>
<dbReference type="InterPro" id="IPR010982">
    <property type="entry name" value="Lambda_DNA-bd_dom_sf"/>
</dbReference>
<accession>A0A370CFR4</accession>
<organism evidence="2 3">
    <name type="scientific">Candidatus Aquirickettsiella gammari</name>
    <dbReference type="NCBI Taxonomy" id="2016198"/>
    <lineage>
        <taxon>Bacteria</taxon>
        <taxon>Pseudomonadati</taxon>
        <taxon>Pseudomonadota</taxon>
        <taxon>Gammaproteobacteria</taxon>
        <taxon>Legionellales</taxon>
        <taxon>Coxiellaceae</taxon>
        <taxon>Candidatus Aquirickettsiella</taxon>
    </lineage>
</organism>
<dbReference type="EMBL" id="NMOS02000022">
    <property type="protein sequence ID" value="RDH39971.1"/>
    <property type="molecule type" value="Genomic_DNA"/>
</dbReference>
<dbReference type="NCBIfam" id="TIGR02607">
    <property type="entry name" value="antidote_HigA"/>
    <property type="match status" value="1"/>
</dbReference>
<dbReference type="AlphaFoldDB" id="A0A370CFR4"/>
<gene>
    <name evidence="2" type="primary">higA</name>
    <name evidence="2" type="ORF">CFE62_006270</name>
</gene>
<protein>
    <submittedName>
        <fullName evidence="2">Addiction module antidote protein, HigA family</fullName>
    </submittedName>
</protein>
<reference evidence="2 3" key="2">
    <citation type="journal article" date="2018" name="J. Invertebr. Pathol.">
        <title>'Candidatus Aquirickettsiella gammari' (Gammaproteobacteria: Legionellales: Coxiellaceae): A bacterial pathogen of the freshwater crustacean Gammarus fossarum (Malacostraca: Amphipoda).</title>
        <authorList>
            <person name="Bojko J."/>
            <person name="Dunn A.M."/>
            <person name="Stebbing P.D."/>
            <person name="van Aerle R."/>
            <person name="Bacela-Spychalska K."/>
            <person name="Bean T.P."/>
            <person name="Urrutia A."/>
            <person name="Stentiford G.D."/>
        </authorList>
    </citation>
    <scope>NUCLEOTIDE SEQUENCE [LARGE SCALE GENOMIC DNA]</scope>
    <source>
        <strain evidence="2">RA15029</strain>
    </source>
</reference>
<comment type="caution">
    <text evidence="2">The sequence shown here is derived from an EMBL/GenBank/DDBJ whole genome shotgun (WGS) entry which is preliminary data.</text>
</comment>
<evidence type="ECO:0000313" key="2">
    <source>
        <dbReference type="EMBL" id="RDH39971.1"/>
    </source>
</evidence>
<dbReference type="InterPro" id="IPR013430">
    <property type="entry name" value="Toxin_antidote_HigA"/>
</dbReference>
<dbReference type="GO" id="GO:0003677">
    <property type="term" value="F:DNA binding"/>
    <property type="evidence" value="ECO:0007669"/>
    <property type="project" value="UniProtKB-KW"/>
</dbReference>